<reference evidence="2" key="1">
    <citation type="journal article" date="2019" name="Int. J. Syst. Evol. Microbiol.">
        <title>The Global Catalogue of Microorganisms (GCM) 10K type strain sequencing project: providing services to taxonomists for standard genome sequencing and annotation.</title>
        <authorList>
            <consortium name="The Broad Institute Genomics Platform"/>
            <consortium name="The Broad Institute Genome Sequencing Center for Infectious Disease"/>
            <person name="Wu L."/>
            <person name="Ma J."/>
        </authorList>
    </citation>
    <scope>NUCLEOTIDE SEQUENCE [LARGE SCALE GENOMIC DNA]</scope>
    <source>
        <strain evidence="2">CECT 7798</strain>
    </source>
</reference>
<keyword evidence="2" id="KW-1185">Reference proteome</keyword>
<dbReference type="EMBL" id="JBHRYO010000002">
    <property type="protein sequence ID" value="MFC3758630.1"/>
    <property type="molecule type" value="Genomic_DNA"/>
</dbReference>
<protein>
    <submittedName>
        <fullName evidence="1">Uncharacterized protein</fullName>
    </submittedName>
</protein>
<accession>A0ABV7Y0I3</accession>
<evidence type="ECO:0000313" key="1">
    <source>
        <dbReference type="EMBL" id="MFC3758630.1"/>
    </source>
</evidence>
<gene>
    <name evidence="1" type="ORF">ACFONJ_21825</name>
</gene>
<name>A0ABV7Y0I3_9FLAO</name>
<organism evidence="1 2">
    <name type="scientific">Chryseobacterium tructae</name>
    <dbReference type="NCBI Taxonomy" id="1037380"/>
    <lineage>
        <taxon>Bacteria</taxon>
        <taxon>Pseudomonadati</taxon>
        <taxon>Bacteroidota</taxon>
        <taxon>Flavobacteriia</taxon>
        <taxon>Flavobacteriales</taxon>
        <taxon>Weeksellaceae</taxon>
        <taxon>Chryseobacterium group</taxon>
        <taxon>Chryseobacterium</taxon>
    </lineage>
</organism>
<comment type="caution">
    <text evidence="1">The sequence shown here is derived from an EMBL/GenBank/DDBJ whole genome shotgun (WGS) entry which is preliminary data.</text>
</comment>
<dbReference type="RefSeq" id="WP_290300632.1">
    <property type="nucleotide sequence ID" value="NZ_JAUFQR010000001.1"/>
</dbReference>
<sequence length="427" mass="44584">MANFDIAIGISQNALNQITSAFYDLGKNTIFKGSIDASGITVNWQANTAPVINLNPPSLDKAQQIVESCDLNKYPRLLSIVSPETKNHVAEFLADSGNGFSLKIDEFQMTFGDDPVTVPLYARGSVTTNGSQTSLNILSIAITVQGSVNQNIVNKFIIPEMMNVLGGALKGVSIPPLSLPNINLGGSRAAIKNGQLLVFANISSNPSVPSIDGFGFPSNDFFAVLSNNTMQQEVNASVAGKTFGPSGSVDLGITHADYHATVTIQNPKVSISGTDLHINMDLKGSAGASITIACSHPGIDFNVYATPSPTVTCRTSIDNNNNISVHGSSCSSFASIVNVTGWVPPIVSEFVDLIASAIASTVTATLSSQIVGAISFGSFQLPQIGVNYGGVNLNISGTGMNMGNIQGCMTIQGGISIAYRAEPAQVY</sequence>
<evidence type="ECO:0000313" key="2">
    <source>
        <dbReference type="Proteomes" id="UP001595735"/>
    </source>
</evidence>
<proteinExistence type="predicted"/>
<dbReference type="Proteomes" id="UP001595735">
    <property type="component" value="Unassembled WGS sequence"/>
</dbReference>